<feature type="compositionally biased region" description="Basic and acidic residues" evidence="1">
    <location>
        <begin position="1"/>
        <end position="14"/>
    </location>
</feature>
<dbReference type="EMBL" id="JAXOVC010000006">
    <property type="protein sequence ID" value="KAK4500046.1"/>
    <property type="molecule type" value="Genomic_DNA"/>
</dbReference>
<feature type="region of interest" description="Disordered" evidence="1">
    <location>
        <begin position="1"/>
        <end position="68"/>
    </location>
</feature>
<dbReference type="Proteomes" id="UP001305779">
    <property type="component" value="Unassembled WGS sequence"/>
</dbReference>
<protein>
    <submittedName>
        <fullName evidence="2">Uncharacterized protein</fullName>
    </submittedName>
</protein>
<evidence type="ECO:0000256" key="1">
    <source>
        <dbReference type="SAM" id="MobiDB-lite"/>
    </source>
</evidence>
<reference evidence="2 3" key="1">
    <citation type="journal article" date="2023" name="G3 (Bethesda)">
        <title>A chromosome-level genome assembly of Zasmidium syzygii isolated from banana leaves.</title>
        <authorList>
            <person name="van Westerhoven A.C."/>
            <person name="Mehrabi R."/>
            <person name="Talebi R."/>
            <person name="Steentjes M.B.F."/>
            <person name="Corcolon B."/>
            <person name="Chong P.A."/>
            <person name="Kema G.H.J."/>
            <person name="Seidl M.F."/>
        </authorList>
    </citation>
    <scope>NUCLEOTIDE SEQUENCE [LARGE SCALE GENOMIC DNA]</scope>
    <source>
        <strain evidence="2 3">P124</strain>
    </source>
</reference>
<accession>A0ABR0EFN4</accession>
<gene>
    <name evidence="2" type="ORF">PRZ48_008232</name>
</gene>
<proteinExistence type="predicted"/>
<sequence>MDRNFDACVKEETPNFRANAVNGSKPNASSSSNTTVKANANAKKPRRDSEAEKSDPSPSIDSLGMTSPHDDIYMPIGDLDEVLDLWAFTENDVLDTSFDLSSTSDLTPEIQITDWLVPTKRKSNHLDESSDTIGGETIVPLLSSSASGSDPGIEDVFTSLLRSNTLIATTKIADQRAAEAISHLSQLNVHLYTLHHACGGLQNPGPDFVASQTNNGECLELVAYWLLGMDLKTLDSKIDQPNPANNVTVGRVLHQTFATSHKLLSLLQNFDASLANHLLSATIQDMVLLSHTLLLGIFAKTLAIVEQHVETGNFSSPIAEVRVVSVVQLCPYIIERQTEAVNLHVSRNLPDSTNAPDGSTAHLANLQGLQMAANEKISEILARLRTCLRI</sequence>
<evidence type="ECO:0000313" key="3">
    <source>
        <dbReference type="Proteomes" id="UP001305779"/>
    </source>
</evidence>
<keyword evidence="3" id="KW-1185">Reference proteome</keyword>
<name>A0ABR0EFN4_ZASCE</name>
<comment type="caution">
    <text evidence="2">The sequence shown here is derived from an EMBL/GenBank/DDBJ whole genome shotgun (WGS) entry which is preliminary data.</text>
</comment>
<organism evidence="2 3">
    <name type="scientific">Zasmidium cellare</name>
    <name type="common">Wine cellar mold</name>
    <name type="synonym">Racodium cellare</name>
    <dbReference type="NCBI Taxonomy" id="395010"/>
    <lineage>
        <taxon>Eukaryota</taxon>
        <taxon>Fungi</taxon>
        <taxon>Dikarya</taxon>
        <taxon>Ascomycota</taxon>
        <taxon>Pezizomycotina</taxon>
        <taxon>Dothideomycetes</taxon>
        <taxon>Dothideomycetidae</taxon>
        <taxon>Mycosphaerellales</taxon>
        <taxon>Mycosphaerellaceae</taxon>
        <taxon>Zasmidium</taxon>
    </lineage>
</organism>
<evidence type="ECO:0000313" key="2">
    <source>
        <dbReference type="EMBL" id="KAK4500046.1"/>
    </source>
</evidence>
<feature type="compositionally biased region" description="Polar residues" evidence="1">
    <location>
        <begin position="21"/>
        <end position="38"/>
    </location>
</feature>